<dbReference type="InterPro" id="IPR019261">
    <property type="entry name" value="PARG_cat_microbial"/>
</dbReference>
<dbReference type="InterPro" id="IPR012664">
    <property type="entry name" value="CHP02452"/>
</dbReference>
<name>A0A8K0US61_9AGAR</name>
<dbReference type="InterPro" id="IPR043472">
    <property type="entry name" value="Macro_dom-like"/>
</dbReference>
<dbReference type="PANTHER" id="PTHR35596">
    <property type="entry name" value="DUF2263 DOMAIN-CONTAINING PROTEIN"/>
    <property type="match status" value="1"/>
</dbReference>
<feature type="domain" description="Microbial-type PARG catalytic" evidence="2">
    <location>
        <begin position="27"/>
        <end position="179"/>
    </location>
</feature>
<evidence type="ECO:0000256" key="1">
    <source>
        <dbReference type="SAM" id="MobiDB-lite"/>
    </source>
</evidence>
<evidence type="ECO:0000313" key="4">
    <source>
        <dbReference type="Proteomes" id="UP000813824"/>
    </source>
</evidence>
<reference evidence="3" key="1">
    <citation type="journal article" date="2021" name="New Phytol.">
        <title>Evolutionary innovations through gain and loss of genes in the ectomycorrhizal Boletales.</title>
        <authorList>
            <person name="Wu G."/>
            <person name="Miyauchi S."/>
            <person name="Morin E."/>
            <person name="Kuo A."/>
            <person name="Drula E."/>
            <person name="Varga T."/>
            <person name="Kohler A."/>
            <person name="Feng B."/>
            <person name="Cao Y."/>
            <person name="Lipzen A."/>
            <person name="Daum C."/>
            <person name="Hundley H."/>
            <person name="Pangilinan J."/>
            <person name="Johnson J."/>
            <person name="Barry K."/>
            <person name="LaButti K."/>
            <person name="Ng V."/>
            <person name="Ahrendt S."/>
            <person name="Min B."/>
            <person name="Choi I.G."/>
            <person name="Park H."/>
            <person name="Plett J.M."/>
            <person name="Magnuson J."/>
            <person name="Spatafora J.W."/>
            <person name="Nagy L.G."/>
            <person name="Henrissat B."/>
            <person name="Grigoriev I.V."/>
            <person name="Yang Z.L."/>
            <person name="Xu J."/>
            <person name="Martin F.M."/>
        </authorList>
    </citation>
    <scope>NUCLEOTIDE SEQUENCE</scope>
    <source>
        <strain evidence="3">KKN 215</strain>
    </source>
</reference>
<dbReference type="EMBL" id="JAEVFJ010000010">
    <property type="protein sequence ID" value="KAH8102189.1"/>
    <property type="molecule type" value="Genomic_DNA"/>
</dbReference>
<evidence type="ECO:0000313" key="3">
    <source>
        <dbReference type="EMBL" id="KAH8102189.1"/>
    </source>
</evidence>
<dbReference type="Proteomes" id="UP000813824">
    <property type="component" value="Unassembled WGS sequence"/>
</dbReference>
<proteinExistence type="predicted"/>
<dbReference type="SUPFAM" id="SSF52949">
    <property type="entry name" value="Macro domain-like"/>
    <property type="match status" value="1"/>
</dbReference>
<keyword evidence="4" id="KW-1185">Reference proteome</keyword>
<accession>A0A8K0US61</accession>
<dbReference type="PANTHER" id="PTHR35596:SF1">
    <property type="entry name" value="MICROBIAL-TYPE PARG CATALYTIC DOMAIN-CONTAINING PROTEIN"/>
    <property type="match status" value="1"/>
</dbReference>
<organism evidence="3 4">
    <name type="scientific">Cristinia sonorae</name>
    <dbReference type="NCBI Taxonomy" id="1940300"/>
    <lineage>
        <taxon>Eukaryota</taxon>
        <taxon>Fungi</taxon>
        <taxon>Dikarya</taxon>
        <taxon>Basidiomycota</taxon>
        <taxon>Agaricomycotina</taxon>
        <taxon>Agaricomycetes</taxon>
        <taxon>Agaricomycetidae</taxon>
        <taxon>Agaricales</taxon>
        <taxon>Pleurotineae</taxon>
        <taxon>Stephanosporaceae</taxon>
        <taxon>Cristinia</taxon>
    </lineage>
</organism>
<dbReference type="NCBIfam" id="TIGR02452">
    <property type="entry name" value="TIGR02452 family protein"/>
    <property type="match status" value="1"/>
</dbReference>
<dbReference type="AlphaFoldDB" id="A0A8K0US61"/>
<dbReference type="Gene3D" id="3.40.220.10">
    <property type="entry name" value="Leucine Aminopeptidase, subunit E, domain 1"/>
    <property type="match status" value="1"/>
</dbReference>
<dbReference type="PIRSF" id="PIRSF014899">
    <property type="entry name" value="UCP014899"/>
    <property type="match status" value="1"/>
</dbReference>
<protein>
    <recommendedName>
        <fullName evidence="2">Microbial-type PARG catalytic domain-containing protein</fullName>
    </recommendedName>
</protein>
<comment type="caution">
    <text evidence="3">The sequence shown here is derived from an EMBL/GenBank/DDBJ whole genome shotgun (WGS) entry which is preliminary data.</text>
</comment>
<sequence>MSRPGSRQQGERRQHEDPKRAARKRIAESTLEAIERGTYLDVDIKDDIAISKRSTRFYHPDSLLSSWASSQPPTPALPNKVTLVEISTLEGAKLLSGTHPDDAQRKIGVLNFASALRVGGGFRSGAQAQEESLARSSTLYASLTTATAQQFYTLHNRNTKGGYYSHAMVYSPGVVVMKNDAGDWEPPLKVDVLTSAAVNAGAARQTLWGRTAGAKEEVKIEAAMRERMARILYLFENQGAKDLVLGSFGTGVFRNDVGTVAQIWADLLFVPGARFAGSFENVVFAILGTLTFETFREVFAQYGHG</sequence>
<gene>
    <name evidence="3" type="ORF">BXZ70DRAFT_58799</name>
</gene>
<dbReference type="Pfam" id="PF10021">
    <property type="entry name" value="PARG_cat_microb"/>
    <property type="match status" value="1"/>
</dbReference>
<evidence type="ECO:0000259" key="2">
    <source>
        <dbReference type="Pfam" id="PF10021"/>
    </source>
</evidence>
<dbReference type="OrthoDB" id="9985428at2759"/>
<feature type="region of interest" description="Disordered" evidence="1">
    <location>
        <begin position="1"/>
        <end position="26"/>
    </location>
</feature>
<feature type="compositionally biased region" description="Basic and acidic residues" evidence="1">
    <location>
        <begin position="9"/>
        <end position="20"/>
    </location>
</feature>